<evidence type="ECO:0000313" key="3">
    <source>
        <dbReference type="Proteomes" id="UP000588068"/>
    </source>
</evidence>
<dbReference type="AlphaFoldDB" id="A0A841HT45"/>
<keyword evidence="3" id="KW-1185">Reference proteome</keyword>
<dbReference type="RefSeq" id="WP_184334769.1">
    <property type="nucleotide sequence ID" value="NZ_JACHHZ010000005.1"/>
</dbReference>
<evidence type="ECO:0000256" key="1">
    <source>
        <dbReference type="SAM" id="Phobius"/>
    </source>
</evidence>
<organism evidence="2 3">
    <name type="scientific">Povalibacter uvarum</name>
    <dbReference type="NCBI Taxonomy" id="732238"/>
    <lineage>
        <taxon>Bacteria</taxon>
        <taxon>Pseudomonadati</taxon>
        <taxon>Pseudomonadota</taxon>
        <taxon>Gammaproteobacteria</taxon>
        <taxon>Steroidobacterales</taxon>
        <taxon>Steroidobacteraceae</taxon>
        <taxon>Povalibacter</taxon>
    </lineage>
</organism>
<feature type="transmembrane region" description="Helical" evidence="1">
    <location>
        <begin position="25"/>
        <end position="50"/>
    </location>
</feature>
<feature type="transmembrane region" description="Helical" evidence="1">
    <location>
        <begin position="117"/>
        <end position="134"/>
    </location>
</feature>
<dbReference type="Proteomes" id="UP000588068">
    <property type="component" value="Unassembled WGS sequence"/>
</dbReference>
<feature type="transmembrane region" description="Helical" evidence="1">
    <location>
        <begin position="90"/>
        <end position="111"/>
    </location>
</feature>
<proteinExistence type="predicted"/>
<name>A0A841HT45_9GAMM</name>
<protein>
    <submittedName>
        <fullName evidence="2">Lipid-A-disaccharide synthase-like uncharacterized protein</fullName>
    </submittedName>
</protein>
<dbReference type="EMBL" id="JACHHZ010000005">
    <property type="protein sequence ID" value="MBB6095390.1"/>
    <property type="molecule type" value="Genomic_DNA"/>
</dbReference>
<gene>
    <name evidence="2" type="ORF">HNQ60_004280</name>
</gene>
<comment type="caution">
    <text evidence="2">The sequence shown here is derived from an EMBL/GenBank/DDBJ whole genome shotgun (WGS) entry which is preliminary data.</text>
</comment>
<sequence>MSGNPYAPPAAVVEDIPEAVEEAPYFAVSVTKLIVLMMCTFGLYQIYWFYQNWRRIKQRDGSTIMPAMRSIFSIFFCYQCFDRIRRDTDAVTGTTFAAGPLASFWILSQFLSNLPDPYWLISILACLVFVPVQLQVNRYNEQVAPTHDRNGSFSAANWIFAILGGAMLLLVMLELLMPGLLVPATTD</sequence>
<keyword evidence="1" id="KW-1133">Transmembrane helix</keyword>
<evidence type="ECO:0000313" key="2">
    <source>
        <dbReference type="EMBL" id="MBB6095390.1"/>
    </source>
</evidence>
<keyword evidence="1" id="KW-0812">Transmembrane</keyword>
<keyword evidence="1" id="KW-0472">Membrane</keyword>
<feature type="transmembrane region" description="Helical" evidence="1">
    <location>
        <begin position="155"/>
        <end position="177"/>
    </location>
</feature>
<reference evidence="2 3" key="1">
    <citation type="submission" date="2020-08" db="EMBL/GenBank/DDBJ databases">
        <title>Genomic Encyclopedia of Type Strains, Phase IV (KMG-IV): sequencing the most valuable type-strain genomes for metagenomic binning, comparative biology and taxonomic classification.</title>
        <authorList>
            <person name="Goeker M."/>
        </authorList>
    </citation>
    <scope>NUCLEOTIDE SEQUENCE [LARGE SCALE GENOMIC DNA]</scope>
    <source>
        <strain evidence="2 3">DSM 26723</strain>
    </source>
</reference>
<accession>A0A841HT45</accession>